<sequence>PGSGSILLDDMRCQGDEDNLWDCSHRGVAVHNCQHKEDASVICAGTRAHMSLRLVNGEDMCSGRLEVFHNGSWATVCDDNWDLKDAAVVCRQLGCGKAVSAKIDAFFGEGTGDILLDDMVCNGDESSLEQCSHSGLGIHNCYHKEDAGVIC</sequence>
<dbReference type="GO" id="GO:0031638">
    <property type="term" value="P:zymogen activation"/>
    <property type="evidence" value="ECO:0007669"/>
    <property type="project" value="TreeGrafter"/>
</dbReference>
<feature type="disulfide bond" evidence="7">
    <location>
        <begin position="90"/>
        <end position="151"/>
    </location>
</feature>
<proteinExistence type="predicted"/>
<feature type="disulfide bond" evidence="7">
    <location>
        <begin position="121"/>
        <end position="131"/>
    </location>
</feature>
<comment type="subcellular location">
    <subcellularLocation>
        <location evidence="1">Secreted</location>
    </subcellularLocation>
</comment>
<keyword evidence="3" id="KW-0732">Signal</keyword>
<dbReference type="PANTHER" id="PTHR48071">
    <property type="entry name" value="SRCR DOMAIN-CONTAINING PROTEIN"/>
    <property type="match status" value="1"/>
</dbReference>
<dbReference type="SUPFAM" id="SSF56487">
    <property type="entry name" value="SRCR-like"/>
    <property type="match status" value="2"/>
</dbReference>
<dbReference type="PROSITE" id="PS50287">
    <property type="entry name" value="SRCR_2"/>
    <property type="match status" value="2"/>
</dbReference>
<organism evidence="9 10">
    <name type="scientific">Thinocorus orbignyianus</name>
    <dbReference type="NCBI Taxonomy" id="161742"/>
    <lineage>
        <taxon>Eukaryota</taxon>
        <taxon>Metazoa</taxon>
        <taxon>Chordata</taxon>
        <taxon>Craniata</taxon>
        <taxon>Vertebrata</taxon>
        <taxon>Euteleostomi</taxon>
        <taxon>Archelosauria</taxon>
        <taxon>Archosauria</taxon>
        <taxon>Dinosauria</taxon>
        <taxon>Saurischia</taxon>
        <taxon>Theropoda</taxon>
        <taxon>Coelurosauria</taxon>
        <taxon>Aves</taxon>
        <taxon>Neognathae</taxon>
        <taxon>Neoaves</taxon>
        <taxon>Aequornithes</taxon>
        <taxon>Ciconiiformes</taxon>
        <taxon>Thinocoridae</taxon>
        <taxon>Thinocorus</taxon>
    </lineage>
</organism>
<protein>
    <submittedName>
        <fullName evidence="9">DMBT1 protein</fullName>
    </submittedName>
</protein>
<dbReference type="FunFam" id="3.10.250.10:FF:000006">
    <property type="entry name" value="neurotrypsin isoform X2"/>
    <property type="match status" value="1"/>
</dbReference>
<dbReference type="Proteomes" id="UP000565698">
    <property type="component" value="Unassembled WGS sequence"/>
</dbReference>
<name>A0A7L1XCC9_9AVES</name>
<keyword evidence="6" id="KW-0325">Glycoprotein</keyword>
<comment type="caution">
    <text evidence="7">Lacks conserved residue(s) required for the propagation of feature annotation.</text>
</comment>
<dbReference type="PANTHER" id="PTHR48071:SF15">
    <property type="entry name" value="SRCR DOMAIN-CONTAINING PROTEIN"/>
    <property type="match status" value="1"/>
</dbReference>
<evidence type="ECO:0000256" key="1">
    <source>
        <dbReference type="ARBA" id="ARBA00004613"/>
    </source>
</evidence>
<dbReference type="InterPro" id="IPR001190">
    <property type="entry name" value="SRCR"/>
</dbReference>
<evidence type="ECO:0000256" key="4">
    <source>
        <dbReference type="ARBA" id="ARBA00022737"/>
    </source>
</evidence>
<dbReference type="GO" id="GO:0004252">
    <property type="term" value="F:serine-type endopeptidase activity"/>
    <property type="evidence" value="ECO:0007669"/>
    <property type="project" value="TreeGrafter"/>
</dbReference>
<feature type="domain" description="SRCR" evidence="8">
    <location>
        <begin position="1"/>
        <end position="44"/>
    </location>
</feature>
<evidence type="ECO:0000256" key="3">
    <source>
        <dbReference type="ARBA" id="ARBA00022729"/>
    </source>
</evidence>
<evidence type="ECO:0000256" key="5">
    <source>
        <dbReference type="ARBA" id="ARBA00023157"/>
    </source>
</evidence>
<dbReference type="GO" id="GO:0005615">
    <property type="term" value="C:extracellular space"/>
    <property type="evidence" value="ECO:0007669"/>
    <property type="project" value="TreeGrafter"/>
</dbReference>
<feature type="non-terminal residue" evidence="9">
    <location>
        <position position="1"/>
    </location>
</feature>
<dbReference type="GO" id="GO:0005886">
    <property type="term" value="C:plasma membrane"/>
    <property type="evidence" value="ECO:0007669"/>
    <property type="project" value="TreeGrafter"/>
</dbReference>
<dbReference type="Gene3D" id="3.10.250.10">
    <property type="entry name" value="SRCR-like domain"/>
    <property type="match status" value="2"/>
</dbReference>
<dbReference type="EMBL" id="VXBW01003578">
    <property type="protein sequence ID" value="NXP07827.1"/>
    <property type="molecule type" value="Genomic_DNA"/>
</dbReference>
<reference evidence="9 10" key="1">
    <citation type="submission" date="2019-09" db="EMBL/GenBank/DDBJ databases">
        <title>Bird 10,000 Genomes (B10K) Project - Family phase.</title>
        <authorList>
            <person name="Zhang G."/>
        </authorList>
    </citation>
    <scope>NUCLEOTIDE SEQUENCE [LARGE SCALE GENOMIC DNA]</scope>
    <source>
        <strain evidence="9">B10K-DU-002-47</strain>
        <tissue evidence="9">Muscle</tissue>
    </source>
</reference>
<dbReference type="Pfam" id="PF00530">
    <property type="entry name" value="SRCR"/>
    <property type="match status" value="2"/>
</dbReference>
<dbReference type="InterPro" id="IPR036772">
    <property type="entry name" value="SRCR-like_dom_sf"/>
</dbReference>
<evidence type="ECO:0000256" key="6">
    <source>
        <dbReference type="ARBA" id="ARBA00023180"/>
    </source>
</evidence>
<feature type="non-terminal residue" evidence="9">
    <location>
        <position position="151"/>
    </location>
</feature>
<evidence type="ECO:0000256" key="7">
    <source>
        <dbReference type="PROSITE-ProRule" id="PRU00196"/>
    </source>
</evidence>
<gene>
    <name evidence="9" type="primary">Dmbt1_9</name>
    <name evidence="9" type="ORF">THIORB_R13458</name>
</gene>
<dbReference type="AlphaFoldDB" id="A0A7L1XCC9"/>
<dbReference type="SMART" id="SM00202">
    <property type="entry name" value="SR"/>
    <property type="match status" value="1"/>
</dbReference>
<accession>A0A7L1XCC9</accession>
<evidence type="ECO:0000313" key="9">
    <source>
        <dbReference type="EMBL" id="NXP07827.1"/>
    </source>
</evidence>
<evidence type="ECO:0000256" key="2">
    <source>
        <dbReference type="ARBA" id="ARBA00022525"/>
    </source>
</evidence>
<keyword evidence="10" id="KW-1185">Reference proteome</keyword>
<feature type="domain" description="SRCR" evidence="8">
    <location>
        <begin position="52"/>
        <end position="151"/>
    </location>
</feature>
<keyword evidence="5 7" id="KW-1015">Disulfide bond</keyword>
<feature type="disulfide bond" evidence="7">
    <location>
        <begin position="13"/>
        <end position="23"/>
    </location>
</feature>
<evidence type="ECO:0000313" key="10">
    <source>
        <dbReference type="Proteomes" id="UP000565698"/>
    </source>
</evidence>
<comment type="caution">
    <text evidence="9">The sequence shown here is derived from an EMBL/GenBank/DDBJ whole genome shotgun (WGS) entry which is preliminary data.</text>
</comment>
<keyword evidence="2" id="KW-0964">Secreted</keyword>
<keyword evidence="4" id="KW-0677">Repeat</keyword>
<evidence type="ECO:0000259" key="8">
    <source>
        <dbReference type="PROSITE" id="PS50287"/>
    </source>
</evidence>
<feature type="disulfide bond" evidence="7">
    <location>
        <begin position="77"/>
        <end position="141"/>
    </location>
</feature>
<dbReference type="OrthoDB" id="536948at2759"/>
<dbReference type="PRINTS" id="PR00258">
    <property type="entry name" value="SPERACTRCPTR"/>
</dbReference>